<dbReference type="PATRIC" id="fig|857265.3.peg.1613"/>
<evidence type="ECO:0000256" key="1">
    <source>
        <dbReference type="SAM" id="SignalP"/>
    </source>
</evidence>
<dbReference type="STRING" id="857265.WG78_07870"/>
<keyword evidence="3" id="KW-1185">Reference proteome</keyword>
<accession>A0A0N1JTG7</accession>
<proteinExistence type="predicted"/>
<dbReference type="OrthoDB" id="320761at2"/>
<organism evidence="2 3">
    <name type="scientific">Amantichitinum ursilacus</name>
    <dbReference type="NCBI Taxonomy" id="857265"/>
    <lineage>
        <taxon>Bacteria</taxon>
        <taxon>Pseudomonadati</taxon>
        <taxon>Pseudomonadota</taxon>
        <taxon>Betaproteobacteria</taxon>
        <taxon>Neisseriales</taxon>
        <taxon>Chitinibacteraceae</taxon>
        <taxon>Amantichitinum</taxon>
    </lineage>
</organism>
<feature type="signal peptide" evidence="1">
    <location>
        <begin position="1"/>
        <end position="26"/>
    </location>
</feature>
<gene>
    <name evidence="2" type="ORF">WG78_07870</name>
</gene>
<evidence type="ECO:0000313" key="3">
    <source>
        <dbReference type="Proteomes" id="UP000037939"/>
    </source>
</evidence>
<dbReference type="AlphaFoldDB" id="A0A0N1JTG7"/>
<dbReference type="Pfam" id="PF06672">
    <property type="entry name" value="DUF1175"/>
    <property type="match status" value="1"/>
</dbReference>
<dbReference type="Gene3D" id="3.90.1720.10">
    <property type="entry name" value="endopeptidase domain like (from Nostoc punctiforme)"/>
    <property type="match status" value="1"/>
</dbReference>
<sequence length="227" mass="25025">MTPRLPALALALALVLPLSLARPAAAAPAVAASAAAAPGMLGAEQARAFRAWFVRLVSEQLRQGPTPRWQQRDCAGLVRFAVAEALRPHDARWLQQNGIALATVPPEVNLSAAQRSALWQQWRTADQQRAAYVPAFALIEHNSHLVSHDINQAQPGDLLFFDQGDDQHLMVWTGRYIAYHTGTVTPRDNGMRGVSVEQLMRWPDSRWWPVASNPNFIGVFRLGFLPG</sequence>
<keyword evidence="1" id="KW-0732">Signal</keyword>
<name>A0A0N1JTG7_9NEIS</name>
<dbReference type="Proteomes" id="UP000037939">
    <property type="component" value="Unassembled WGS sequence"/>
</dbReference>
<reference evidence="2 3" key="1">
    <citation type="submission" date="2015-07" db="EMBL/GenBank/DDBJ databases">
        <title>Draft genome sequence of the Amantichitinum ursilacus IGB-41, a new chitin-degrading bacterium.</title>
        <authorList>
            <person name="Kirstahler P."/>
            <person name="Guenther M."/>
            <person name="Grumaz C."/>
            <person name="Rupp S."/>
            <person name="Zibek S."/>
            <person name="Sohn K."/>
        </authorList>
    </citation>
    <scope>NUCLEOTIDE SEQUENCE [LARGE SCALE GENOMIC DNA]</scope>
    <source>
        <strain evidence="2 3">IGB-41</strain>
    </source>
</reference>
<protein>
    <recommendedName>
        <fullName evidence="4">DUF1175 domain-containing protein</fullName>
    </recommendedName>
</protein>
<evidence type="ECO:0000313" key="2">
    <source>
        <dbReference type="EMBL" id="KPC53744.1"/>
    </source>
</evidence>
<dbReference type="EMBL" id="LAQT01000005">
    <property type="protein sequence ID" value="KPC53744.1"/>
    <property type="molecule type" value="Genomic_DNA"/>
</dbReference>
<evidence type="ECO:0008006" key="4">
    <source>
        <dbReference type="Google" id="ProtNLM"/>
    </source>
</evidence>
<comment type="caution">
    <text evidence="2">The sequence shown here is derived from an EMBL/GenBank/DDBJ whole genome shotgun (WGS) entry which is preliminary data.</text>
</comment>
<feature type="chain" id="PRO_5005875146" description="DUF1175 domain-containing protein" evidence="1">
    <location>
        <begin position="27"/>
        <end position="227"/>
    </location>
</feature>
<dbReference type="RefSeq" id="WP_053937239.1">
    <property type="nucleotide sequence ID" value="NZ_LAQT01000005.1"/>
</dbReference>
<dbReference type="InterPro" id="IPR009558">
    <property type="entry name" value="DUF1175"/>
</dbReference>